<dbReference type="AlphaFoldDB" id="A0A7I9VSC3"/>
<organism evidence="2 3">
    <name type="scientific">Anaeromyxobacter diazotrophicus</name>
    <dbReference type="NCBI Taxonomy" id="2590199"/>
    <lineage>
        <taxon>Bacteria</taxon>
        <taxon>Pseudomonadati</taxon>
        <taxon>Myxococcota</taxon>
        <taxon>Myxococcia</taxon>
        <taxon>Myxococcales</taxon>
        <taxon>Cystobacterineae</taxon>
        <taxon>Anaeromyxobacteraceae</taxon>
        <taxon>Anaeromyxobacter</taxon>
    </lineage>
</organism>
<evidence type="ECO:0000256" key="1">
    <source>
        <dbReference type="SAM" id="SignalP"/>
    </source>
</evidence>
<dbReference type="Proteomes" id="UP000503640">
    <property type="component" value="Unassembled WGS sequence"/>
</dbReference>
<name>A0A7I9VSC3_9BACT</name>
<evidence type="ECO:0000313" key="3">
    <source>
        <dbReference type="Proteomes" id="UP000503640"/>
    </source>
</evidence>
<dbReference type="PROSITE" id="PS51257">
    <property type="entry name" value="PROKAR_LIPOPROTEIN"/>
    <property type="match status" value="1"/>
</dbReference>
<dbReference type="EMBL" id="BJTG01000011">
    <property type="protein sequence ID" value="GEJ59118.1"/>
    <property type="molecule type" value="Genomic_DNA"/>
</dbReference>
<reference evidence="3" key="1">
    <citation type="journal article" date="2020" name="Appl. Environ. Microbiol.">
        <title>Diazotrophic Anaeromyxobacter Isolates from Soils.</title>
        <authorList>
            <person name="Masuda Y."/>
            <person name="Yamanaka H."/>
            <person name="Xu Z.X."/>
            <person name="Shiratori Y."/>
            <person name="Aono T."/>
            <person name="Amachi S."/>
            <person name="Senoo K."/>
            <person name="Itoh H."/>
        </authorList>
    </citation>
    <scope>NUCLEOTIDE SEQUENCE [LARGE SCALE GENOMIC DNA]</scope>
    <source>
        <strain evidence="3">R267</strain>
    </source>
</reference>
<protein>
    <submittedName>
        <fullName evidence="2">Uncharacterized protein</fullName>
    </submittedName>
</protein>
<proteinExistence type="predicted"/>
<keyword evidence="1" id="KW-0732">Signal</keyword>
<evidence type="ECO:0000313" key="2">
    <source>
        <dbReference type="EMBL" id="GEJ59118.1"/>
    </source>
</evidence>
<feature type="chain" id="PRO_5029826628" evidence="1">
    <location>
        <begin position="38"/>
        <end position="596"/>
    </location>
</feature>
<keyword evidence="3" id="KW-1185">Reference proteome</keyword>
<sequence>MRLLGSGRGSSGPPRRRLRAVLLGLLAAAACGGGAPAYDAGIDGAYLVQSSQDYAGTVPLVQGRAGLLRVFLSAKLPGLAAPAVRARLYDAAGALLQTYAATAQPPPTALPAAVSEASLAGSWNFAIPAADVQPGRYLVAEIDPVAGVPASRTRTSFRYPASGTLDVRAVPAVAITVVPVVQAPAGLTPLEPLVAGVEPAGGVRTVDGWLDRARRIHPLSEASAALGATYTTSTVLGADGSGWSALLAELEQKRVVDGSPNSYLGAVRVSYTSGTAGIAYALSARRPASVLVWDAGSTPDNPLYQKAAAHEVGHLLGLLHAPCGIPPATADTGWPTGPTYAGAHIGVFGWDPLDGSVKDPASVYDLMSYCGRLETTWTSDYGYRRVLSFLGAVPATATATASRAATATAVVSRQPCLVVAGRVREGKVEVEPAYAVDTIPSAVSPGEYEFELVDGAGATLSSVAFAPAPVAAEREGEAEERHFALAVPLARGWADAVRGLVVRERGAVVYRRALAVSPGAVAVAAAPVAVRAASRRHAQLSWDAAAHPGALVRDARTGEVLAFLRGGAGVVQTAAPELEVVLSDDVSASHRVVVAP</sequence>
<gene>
    <name evidence="2" type="ORF">AMYX_38590</name>
</gene>
<accession>A0A7I9VSC3</accession>
<dbReference type="RefSeq" id="WP_176068324.1">
    <property type="nucleotide sequence ID" value="NZ_BJTG01000011.1"/>
</dbReference>
<comment type="caution">
    <text evidence="2">The sequence shown here is derived from an EMBL/GenBank/DDBJ whole genome shotgun (WGS) entry which is preliminary data.</text>
</comment>
<dbReference type="SUPFAM" id="SSF55486">
    <property type="entry name" value="Metalloproteases ('zincins'), catalytic domain"/>
    <property type="match status" value="1"/>
</dbReference>
<feature type="signal peptide" evidence="1">
    <location>
        <begin position="1"/>
        <end position="37"/>
    </location>
</feature>